<proteinExistence type="predicted"/>
<name>W0RM70_9BACT</name>
<dbReference type="EMBL" id="CP007128">
    <property type="protein sequence ID" value="AHG91851.1"/>
    <property type="molecule type" value="Genomic_DNA"/>
</dbReference>
<reference evidence="2 3" key="1">
    <citation type="journal article" date="2014" name="Genome Announc.">
        <title>Genome Sequence and Methylome of Soil Bacterium Gemmatirosa kalamazoonensis KBS708T, a Member of the Rarely Cultivated Gemmatimonadetes Phylum.</title>
        <authorList>
            <person name="Debruyn J.M."/>
            <person name="Radosevich M."/>
            <person name="Wommack K.E."/>
            <person name="Polson S.W."/>
            <person name="Hauser L.J."/>
            <person name="Fawaz M.N."/>
            <person name="Korlach J."/>
            <person name="Tsai Y.C."/>
        </authorList>
    </citation>
    <scope>NUCLEOTIDE SEQUENCE [LARGE SCALE GENOMIC DNA]</scope>
    <source>
        <strain evidence="2 3">KBS708</strain>
    </source>
</reference>
<dbReference type="Gene3D" id="3.40.50.150">
    <property type="entry name" value="Vaccinia Virus protein VP39"/>
    <property type="match status" value="1"/>
</dbReference>
<gene>
    <name evidence="2" type="ORF">J421_4314</name>
</gene>
<dbReference type="SUPFAM" id="SSF53335">
    <property type="entry name" value="S-adenosyl-L-methionine-dependent methyltransferases"/>
    <property type="match status" value="1"/>
</dbReference>
<dbReference type="Proteomes" id="UP000019151">
    <property type="component" value="Chromosome"/>
</dbReference>
<dbReference type="RefSeq" id="WP_025413284.1">
    <property type="nucleotide sequence ID" value="NZ_CP007128.1"/>
</dbReference>
<protein>
    <submittedName>
        <fullName evidence="2">Methyltransferase domain, putative</fullName>
    </submittedName>
</protein>
<dbReference type="Pfam" id="PF12147">
    <property type="entry name" value="Methyltransf_20"/>
    <property type="match status" value="1"/>
</dbReference>
<dbReference type="CDD" id="cd02440">
    <property type="entry name" value="AdoMet_MTases"/>
    <property type="match status" value="1"/>
</dbReference>
<accession>W0RM70</accession>
<keyword evidence="2" id="KW-0808">Transferase</keyword>
<evidence type="ECO:0000313" key="2">
    <source>
        <dbReference type="EMBL" id="AHG91851.1"/>
    </source>
</evidence>
<organism evidence="2 3">
    <name type="scientific">Gemmatirosa kalamazoonensis</name>
    <dbReference type="NCBI Taxonomy" id="861299"/>
    <lineage>
        <taxon>Bacteria</taxon>
        <taxon>Pseudomonadati</taxon>
        <taxon>Gemmatimonadota</taxon>
        <taxon>Gemmatimonadia</taxon>
        <taxon>Gemmatimonadales</taxon>
        <taxon>Gemmatimonadaceae</taxon>
        <taxon>Gemmatirosa</taxon>
    </lineage>
</organism>
<evidence type="ECO:0000259" key="1">
    <source>
        <dbReference type="Pfam" id="PF12147"/>
    </source>
</evidence>
<dbReference type="InterPro" id="IPR029063">
    <property type="entry name" value="SAM-dependent_MTases_sf"/>
</dbReference>
<dbReference type="GO" id="GO:0032259">
    <property type="term" value="P:methylation"/>
    <property type="evidence" value="ECO:0007669"/>
    <property type="project" value="UniProtKB-KW"/>
</dbReference>
<dbReference type="STRING" id="861299.J421_4314"/>
<evidence type="ECO:0000313" key="3">
    <source>
        <dbReference type="Proteomes" id="UP000019151"/>
    </source>
</evidence>
<dbReference type="InParanoid" id="W0RM70"/>
<sequence length="352" mass="38785">MESTLTFPIAGDDVPDRTSLPAPLVTAVERFKTSMLLLDRSLRTRRLDAAPAQDGVSAVCDALCASLREHVRRATHLEPQIGRYVFRETFAFLAGSANIDRWVAKPRGYAGDFYTIDLMYDDRPEGVGRLGRLIDRWALDLSVVRAVRNRRGLLADAIRSVAARAARAAGERVLVTSLASGPAREILDVLGAPDAPPIHATCIDIDDEAIAFAAERARERRVAEHMTFARDNVIRLSRGRGRTSVPPQHLIYSVGLIDYLEDAHVVALLDWIHDRLRPGGTAILGNMDVANPDRAFMDHILDWRLIHRTADDLRALFARSRFGDAQVHVRAEAEGINLFACCARGSELAAAA</sequence>
<dbReference type="eggNOG" id="COG0664">
    <property type="taxonomic scope" value="Bacteria"/>
</dbReference>
<dbReference type="HOGENOM" id="CLU_838561_0_0_0"/>
<keyword evidence="2" id="KW-0489">Methyltransferase</keyword>
<dbReference type="GO" id="GO:0008168">
    <property type="term" value="F:methyltransferase activity"/>
    <property type="evidence" value="ECO:0007669"/>
    <property type="project" value="UniProtKB-KW"/>
</dbReference>
<dbReference type="OrthoDB" id="9811915at2"/>
<keyword evidence="3" id="KW-1185">Reference proteome</keyword>
<dbReference type="KEGG" id="gba:J421_4314"/>
<dbReference type="AlphaFoldDB" id="W0RM70"/>
<dbReference type="InterPro" id="IPR022744">
    <property type="entry name" value="MeTrfase_dom_put"/>
</dbReference>
<feature type="domain" description="Methyltransferase" evidence="1">
    <location>
        <begin position="115"/>
        <end position="282"/>
    </location>
</feature>